<evidence type="ECO:0000256" key="2">
    <source>
        <dbReference type="ARBA" id="ARBA00023125"/>
    </source>
</evidence>
<dbReference type="SUPFAM" id="SSF46785">
    <property type="entry name" value="Winged helix' DNA-binding domain"/>
    <property type="match status" value="1"/>
</dbReference>
<dbReference type="CDD" id="cd07377">
    <property type="entry name" value="WHTH_GntR"/>
    <property type="match status" value="1"/>
</dbReference>
<dbReference type="InterPro" id="IPR050679">
    <property type="entry name" value="Bact_HTH_transcr_reg"/>
</dbReference>
<dbReference type="GO" id="GO:0045892">
    <property type="term" value="P:negative regulation of DNA-templated transcription"/>
    <property type="evidence" value="ECO:0007669"/>
    <property type="project" value="TreeGrafter"/>
</dbReference>
<dbReference type="InterPro" id="IPR036388">
    <property type="entry name" value="WH-like_DNA-bd_sf"/>
</dbReference>
<dbReference type="Proteomes" id="UP000248966">
    <property type="component" value="Unassembled WGS sequence"/>
</dbReference>
<accession>A0A328N5P0</accession>
<dbReference type="InterPro" id="IPR000524">
    <property type="entry name" value="Tscrpt_reg_HTH_GntR"/>
</dbReference>
<dbReference type="RefSeq" id="WP_181549264.1">
    <property type="nucleotide sequence ID" value="NZ_PYAA01000011.1"/>
</dbReference>
<dbReference type="Pfam" id="PF00392">
    <property type="entry name" value="GntR"/>
    <property type="match status" value="1"/>
</dbReference>
<reference evidence="5 6" key="1">
    <citation type="submission" date="2018-03" db="EMBL/GenBank/DDBJ databases">
        <title>Defining the species Micromonospora saelicesensis and Micromonospora noduli under the framework of genomics.</title>
        <authorList>
            <person name="Riesco R."/>
            <person name="Trujillo M.E."/>
        </authorList>
    </citation>
    <scope>NUCLEOTIDE SEQUENCE [LARGE SCALE GENOMIC DNA]</scope>
    <source>
        <strain evidence="5 6">LAH08</strain>
    </source>
</reference>
<protein>
    <recommendedName>
        <fullName evidence="4">HTH gntR-type domain-containing protein</fullName>
    </recommendedName>
</protein>
<dbReference type="PROSITE" id="PS50949">
    <property type="entry name" value="HTH_GNTR"/>
    <property type="match status" value="1"/>
</dbReference>
<keyword evidence="1" id="KW-0805">Transcription regulation</keyword>
<keyword evidence="3" id="KW-0804">Transcription</keyword>
<dbReference type="AlphaFoldDB" id="A0A328N5P0"/>
<comment type="caution">
    <text evidence="5">The sequence shown here is derived from an EMBL/GenBank/DDBJ whole genome shotgun (WGS) entry which is preliminary data.</text>
</comment>
<evidence type="ECO:0000259" key="4">
    <source>
        <dbReference type="PROSITE" id="PS50949"/>
    </source>
</evidence>
<evidence type="ECO:0000256" key="3">
    <source>
        <dbReference type="ARBA" id="ARBA00023163"/>
    </source>
</evidence>
<sequence>MSRYLEIANDLRRRIAAGDWPIGARLPGIAELQDAYGAALNTIRAAEQVLRQEGVLRISAGQGAYVLTLPQAGSEADVLDALYVARDAVASAINLVERQQGSRN</sequence>
<dbReference type="EMBL" id="PYAA01000011">
    <property type="protein sequence ID" value="RAO03099.1"/>
    <property type="molecule type" value="Genomic_DNA"/>
</dbReference>
<dbReference type="PANTHER" id="PTHR44846">
    <property type="entry name" value="MANNOSYL-D-GLYCERATE TRANSPORT/METABOLISM SYSTEM REPRESSOR MNGR-RELATED"/>
    <property type="match status" value="1"/>
</dbReference>
<dbReference type="InterPro" id="IPR036390">
    <property type="entry name" value="WH_DNA-bd_sf"/>
</dbReference>
<dbReference type="GO" id="GO:0003700">
    <property type="term" value="F:DNA-binding transcription factor activity"/>
    <property type="evidence" value="ECO:0007669"/>
    <property type="project" value="InterPro"/>
</dbReference>
<gene>
    <name evidence="5" type="ORF">LAH08_02109</name>
</gene>
<feature type="domain" description="HTH gntR-type" evidence="4">
    <location>
        <begin position="1"/>
        <end position="69"/>
    </location>
</feature>
<organism evidence="5 6">
    <name type="scientific">Micromonospora noduli</name>
    <dbReference type="NCBI Taxonomy" id="709876"/>
    <lineage>
        <taxon>Bacteria</taxon>
        <taxon>Bacillati</taxon>
        <taxon>Actinomycetota</taxon>
        <taxon>Actinomycetes</taxon>
        <taxon>Micromonosporales</taxon>
        <taxon>Micromonosporaceae</taxon>
        <taxon>Micromonospora</taxon>
    </lineage>
</organism>
<dbReference type="SMART" id="SM00345">
    <property type="entry name" value="HTH_GNTR"/>
    <property type="match status" value="1"/>
</dbReference>
<evidence type="ECO:0000313" key="6">
    <source>
        <dbReference type="Proteomes" id="UP000248966"/>
    </source>
</evidence>
<proteinExistence type="predicted"/>
<dbReference type="Gene3D" id="1.10.10.10">
    <property type="entry name" value="Winged helix-like DNA-binding domain superfamily/Winged helix DNA-binding domain"/>
    <property type="match status" value="1"/>
</dbReference>
<evidence type="ECO:0000313" key="5">
    <source>
        <dbReference type="EMBL" id="RAO03099.1"/>
    </source>
</evidence>
<keyword evidence="2" id="KW-0238">DNA-binding</keyword>
<name>A0A328N5P0_9ACTN</name>
<dbReference type="GO" id="GO:0003677">
    <property type="term" value="F:DNA binding"/>
    <property type="evidence" value="ECO:0007669"/>
    <property type="project" value="UniProtKB-KW"/>
</dbReference>
<evidence type="ECO:0000256" key="1">
    <source>
        <dbReference type="ARBA" id="ARBA00023015"/>
    </source>
</evidence>
<dbReference type="PANTHER" id="PTHR44846:SF17">
    <property type="entry name" value="GNTR-FAMILY TRANSCRIPTIONAL REGULATOR"/>
    <property type="match status" value="1"/>
</dbReference>